<keyword evidence="3" id="KW-1185">Reference proteome</keyword>
<feature type="region of interest" description="Disordered" evidence="1">
    <location>
        <begin position="32"/>
        <end position="56"/>
    </location>
</feature>
<evidence type="ECO:0000256" key="1">
    <source>
        <dbReference type="SAM" id="MobiDB-lite"/>
    </source>
</evidence>
<name>A0AAW1FVW8_ZOAVI</name>
<accession>A0AAW1FVW8</accession>
<sequence>MFAPQGPGSRGLAVELTVHCCVSGLGDPGMQEVRQRGRSSQESWLAEPAGGGGKDYDLSIVPVQLGLKERERGQQLAHGAPRMEPLDGEWRSPASHFRWTCG</sequence>
<feature type="region of interest" description="Disordered" evidence="1">
    <location>
        <begin position="72"/>
        <end position="102"/>
    </location>
</feature>
<evidence type="ECO:0000313" key="2">
    <source>
        <dbReference type="EMBL" id="KAK9538675.1"/>
    </source>
</evidence>
<protein>
    <submittedName>
        <fullName evidence="2">Uncharacterized protein</fullName>
    </submittedName>
</protein>
<evidence type="ECO:0000313" key="3">
    <source>
        <dbReference type="Proteomes" id="UP001488805"/>
    </source>
</evidence>
<proteinExistence type="predicted"/>
<dbReference type="AlphaFoldDB" id="A0AAW1FVW8"/>
<comment type="caution">
    <text evidence="2">The sequence shown here is derived from an EMBL/GenBank/DDBJ whole genome shotgun (WGS) entry which is preliminary data.</text>
</comment>
<organism evidence="2 3">
    <name type="scientific">Zoarces viviparus</name>
    <name type="common">Viviparous eelpout</name>
    <name type="synonym">Blennius viviparus</name>
    <dbReference type="NCBI Taxonomy" id="48416"/>
    <lineage>
        <taxon>Eukaryota</taxon>
        <taxon>Metazoa</taxon>
        <taxon>Chordata</taxon>
        <taxon>Craniata</taxon>
        <taxon>Vertebrata</taxon>
        <taxon>Euteleostomi</taxon>
        <taxon>Actinopterygii</taxon>
        <taxon>Neopterygii</taxon>
        <taxon>Teleostei</taxon>
        <taxon>Neoteleostei</taxon>
        <taxon>Acanthomorphata</taxon>
        <taxon>Eupercaria</taxon>
        <taxon>Perciformes</taxon>
        <taxon>Cottioidei</taxon>
        <taxon>Zoarcales</taxon>
        <taxon>Zoarcidae</taxon>
        <taxon>Zoarcinae</taxon>
        <taxon>Zoarces</taxon>
    </lineage>
</organism>
<dbReference type="EMBL" id="JBCEZU010000023">
    <property type="protein sequence ID" value="KAK9538675.1"/>
    <property type="molecule type" value="Genomic_DNA"/>
</dbReference>
<gene>
    <name evidence="2" type="ORF">VZT92_003833</name>
</gene>
<reference evidence="2 3" key="1">
    <citation type="journal article" date="2024" name="Genome Biol. Evol.">
        <title>Chromosome-level genome assembly of the viviparous eelpout Zoarces viviparus.</title>
        <authorList>
            <person name="Fuhrmann N."/>
            <person name="Brasseur M.V."/>
            <person name="Bakowski C.E."/>
            <person name="Podsiadlowski L."/>
            <person name="Prost S."/>
            <person name="Krehenwinkel H."/>
            <person name="Mayer C."/>
        </authorList>
    </citation>
    <scope>NUCLEOTIDE SEQUENCE [LARGE SCALE GENOMIC DNA]</scope>
    <source>
        <strain evidence="2">NO-MEL_2022_Ind0_liver</strain>
    </source>
</reference>
<dbReference type="Proteomes" id="UP001488805">
    <property type="component" value="Unassembled WGS sequence"/>
</dbReference>